<gene>
    <name evidence="1" type="ORF">V8G54_024596</name>
</gene>
<protein>
    <submittedName>
        <fullName evidence="1">Uncharacterized protein</fullName>
    </submittedName>
</protein>
<dbReference type="AlphaFoldDB" id="A0AAQ3N7C7"/>
<proteinExistence type="predicted"/>
<evidence type="ECO:0000313" key="2">
    <source>
        <dbReference type="Proteomes" id="UP001374535"/>
    </source>
</evidence>
<sequence length="139" mass="15213">MFLCLNEDVISISRENSFQASFDVCNTLTATGFPSGRTPLYTQLLPPFPTKFSEENCLVQDCRSSRLNQSQSIEFTHCISSRPFGSSTDGAEENLELSSSISLMLLSNGLSSEEEEQGLLDGERSGKVITHCTTDMSLA</sequence>
<evidence type="ECO:0000313" key="1">
    <source>
        <dbReference type="EMBL" id="WVZ03790.1"/>
    </source>
</evidence>
<dbReference type="EMBL" id="CP144694">
    <property type="protein sequence ID" value="WVZ03790.1"/>
    <property type="molecule type" value="Genomic_DNA"/>
</dbReference>
<organism evidence="1 2">
    <name type="scientific">Vigna mungo</name>
    <name type="common">Black gram</name>
    <name type="synonym">Phaseolus mungo</name>
    <dbReference type="NCBI Taxonomy" id="3915"/>
    <lineage>
        <taxon>Eukaryota</taxon>
        <taxon>Viridiplantae</taxon>
        <taxon>Streptophyta</taxon>
        <taxon>Embryophyta</taxon>
        <taxon>Tracheophyta</taxon>
        <taxon>Spermatophyta</taxon>
        <taxon>Magnoliopsida</taxon>
        <taxon>eudicotyledons</taxon>
        <taxon>Gunneridae</taxon>
        <taxon>Pentapetalae</taxon>
        <taxon>rosids</taxon>
        <taxon>fabids</taxon>
        <taxon>Fabales</taxon>
        <taxon>Fabaceae</taxon>
        <taxon>Papilionoideae</taxon>
        <taxon>50 kb inversion clade</taxon>
        <taxon>NPAAA clade</taxon>
        <taxon>indigoferoid/millettioid clade</taxon>
        <taxon>Phaseoleae</taxon>
        <taxon>Vigna</taxon>
    </lineage>
</organism>
<keyword evidence="2" id="KW-1185">Reference proteome</keyword>
<reference evidence="1 2" key="1">
    <citation type="journal article" date="2023" name="Life. Sci Alliance">
        <title>Evolutionary insights into 3D genome organization and epigenetic landscape of Vigna mungo.</title>
        <authorList>
            <person name="Junaid A."/>
            <person name="Singh B."/>
            <person name="Bhatia S."/>
        </authorList>
    </citation>
    <scope>NUCLEOTIDE SEQUENCE [LARGE SCALE GENOMIC DNA]</scope>
    <source>
        <strain evidence="1">Urdbean</strain>
    </source>
</reference>
<accession>A0AAQ3N7C7</accession>
<dbReference type="Proteomes" id="UP001374535">
    <property type="component" value="Chromosome 7"/>
</dbReference>
<name>A0AAQ3N7C7_VIGMU</name>